<feature type="transmembrane region" description="Helical" evidence="7">
    <location>
        <begin position="240"/>
        <end position="263"/>
    </location>
</feature>
<evidence type="ECO:0000256" key="5">
    <source>
        <dbReference type="ARBA" id="ARBA00023136"/>
    </source>
</evidence>
<feature type="transmembrane region" description="Helical" evidence="7">
    <location>
        <begin position="205"/>
        <end position="228"/>
    </location>
</feature>
<keyword evidence="3 7" id="KW-0812">Transmembrane</keyword>
<keyword evidence="4 7" id="KW-1133">Transmembrane helix</keyword>
<evidence type="ECO:0000256" key="1">
    <source>
        <dbReference type="ARBA" id="ARBA00004651"/>
    </source>
</evidence>
<evidence type="ECO:0000256" key="3">
    <source>
        <dbReference type="ARBA" id="ARBA00022692"/>
    </source>
</evidence>
<proteinExistence type="predicted"/>
<evidence type="ECO:0000313" key="8">
    <source>
        <dbReference type="EMBL" id="RNE62139.1"/>
    </source>
</evidence>
<evidence type="ECO:0000256" key="4">
    <source>
        <dbReference type="ARBA" id="ARBA00022989"/>
    </source>
</evidence>
<dbReference type="EMBL" id="RDSR01000014">
    <property type="protein sequence ID" value="RNE62139.1"/>
    <property type="molecule type" value="Genomic_DNA"/>
</dbReference>
<feature type="transmembrane region" description="Helical" evidence="7">
    <location>
        <begin position="122"/>
        <end position="143"/>
    </location>
</feature>
<evidence type="ECO:0000256" key="2">
    <source>
        <dbReference type="ARBA" id="ARBA00022475"/>
    </source>
</evidence>
<dbReference type="Proteomes" id="UP000279859">
    <property type="component" value="Unassembled WGS sequence"/>
</dbReference>
<dbReference type="PANTHER" id="PTHR30213:SF0">
    <property type="entry name" value="UPF0761 MEMBRANE PROTEIN YIHY"/>
    <property type="match status" value="1"/>
</dbReference>
<evidence type="ECO:0000256" key="6">
    <source>
        <dbReference type="SAM" id="MobiDB-lite"/>
    </source>
</evidence>
<name>A0A3M8LB11_9MICO</name>
<dbReference type="AlphaFoldDB" id="A0A3M8LB11"/>
<feature type="region of interest" description="Disordered" evidence="6">
    <location>
        <begin position="1"/>
        <end position="31"/>
    </location>
</feature>
<protein>
    <submittedName>
        <fullName evidence="8">YihY/virulence factor BrkB family protein</fullName>
    </submittedName>
</protein>
<sequence>MRSLKDTGQTGPPPGTAADPTRRKPSSPTKLHAPTWHYILRQTLHEFGRDSCTDLAATLTYYMVLSLFPGLLALVSLLGIVGQAQQTTDALLRVVEQLAPGDTVGILRDTVQQFTESPATGFTLVIGILGALWSASGYVGAFGRAMNRIYETREGRPVWVLRPVQLLVTITAMVLVIVIATILIISGPIAQAIGNVVGLGETSLLIWSIAKWPVLAAAVILMVAVLYYATPNVRQPHFRWVSLGSILAVLVLGVATLGFGFYVSNFANYDRTYGSLGGVIVFLLWLWIANLALLFGAEFDSELERGRELQGGIRAEENLRLETRDRQQIVKADLAEAGDVRDGRILRLSRGRSRP</sequence>
<dbReference type="PIRSF" id="PIRSF035875">
    <property type="entry name" value="RNase_BN"/>
    <property type="match status" value="1"/>
</dbReference>
<reference evidence="8 9" key="1">
    <citation type="submission" date="2018-11" db="EMBL/GenBank/DDBJ databases">
        <title>Cryobacterium sp. nov., isolated from rhizosphere soil of lettuce.</title>
        <authorList>
            <person name="Wang Y."/>
        </authorList>
    </citation>
    <scope>NUCLEOTIDE SEQUENCE [LARGE SCALE GENOMIC DNA]</scope>
    <source>
        <strain evidence="8 9">NEAU-85</strain>
    </source>
</reference>
<dbReference type="NCBIfam" id="TIGR00765">
    <property type="entry name" value="yihY_not_rbn"/>
    <property type="match status" value="1"/>
</dbReference>
<feature type="transmembrane region" description="Helical" evidence="7">
    <location>
        <begin position="164"/>
        <end position="185"/>
    </location>
</feature>
<feature type="transmembrane region" description="Helical" evidence="7">
    <location>
        <begin position="275"/>
        <end position="297"/>
    </location>
</feature>
<organism evidence="8 9">
    <name type="scientific">Cryobacterium tepidiphilum</name>
    <dbReference type="NCBI Taxonomy" id="2486026"/>
    <lineage>
        <taxon>Bacteria</taxon>
        <taxon>Bacillati</taxon>
        <taxon>Actinomycetota</taxon>
        <taxon>Actinomycetes</taxon>
        <taxon>Micrococcales</taxon>
        <taxon>Microbacteriaceae</taxon>
        <taxon>Cryobacterium</taxon>
    </lineage>
</organism>
<comment type="subcellular location">
    <subcellularLocation>
        <location evidence="1">Cell membrane</location>
        <topology evidence="1">Multi-pass membrane protein</topology>
    </subcellularLocation>
</comment>
<keyword evidence="9" id="KW-1185">Reference proteome</keyword>
<evidence type="ECO:0000313" key="9">
    <source>
        <dbReference type="Proteomes" id="UP000279859"/>
    </source>
</evidence>
<keyword evidence="2" id="KW-1003">Cell membrane</keyword>
<feature type="compositionally biased region" description="Low complexity" evidence="6">
    <location>
        <begin position="1"/>
        <end position="10"/>
    </location>
</feature>
<dbReference type="Pfam" id="PF03631">
    <property type="entry name" value="Virul_fac_BrkB"/>
    <property type="match status" value="1"/>
</dbReference>
<gene>
    <name evidence="8" type="ORF">EEJ31_09245</name>
</gene>
<keyword evidence="5 7" id="KW-0472">Membrane</keyword>
<evidence type="ECO:0000256" key="7">
    <source>
        <dbReference type="SAM" id="Phobius"/>
    </source>
</evidence>
<feature type="transmembrane region" description="Helical" evidence="7">
    <location>
        <begin position="59"/>
        <end position="81"/>
    </location>
</feature>
<comment type="caution">
    <text evidence="8">The sequence shown here is derived from an EMBL/GenBank/DDBJ whole genome shotgun (WGS) entry which is preliminary data.</text>
</comment>
<dbReference type="InterPro" id="IPR017039">
    <property type="entry name" value="Virul_fac_BrkB"/>
</dbReference>
<dbReference type="GO" id="GO:0005886">
    <property type="term" value="C:plasma membrane"/>
    <property type="evidence" value="ECO:0007669"/>
    <property type="project" value="UniProtKB-SubCell"/>
</dbReference>
<accession>A0A3M8LB11</accession>
<dbReference type="PANTHER" id="PTHR30213">
    <property type="entry name" value="INNER MEMBRANE PROTEIN YHJD"/>
    <property type="match status" value="1"/>
</dbReference>
<dbReference type="OrthoDB" id="9781030at2"/>